<evidence type="ECO:0000313" key="1">
    <source>
        <dbReference type="EMBL" id="CAI6342356.1"/>
    </source>
</evidence>
<dbReference type="EMBL" id="CAOQHR010000013">
    <property type="protein sequence ID" value="CAI6342356.1"/>
    <property type="molecule type" value="Genomic_DNA"/>
</dbReference>
<reference evidence="1" key="1">
    <citation type="submission" date="2023-01" db="EMBL/GenBank/DDBJ databases">
        <authorList>
            <person name="Van Ghelder C."/>
            <person name="Rancurel C."/>
        </authorList>
    </citation>
    <scope>NUCLEOTIDE SEQUENCE</scope>
    <source>
        <strain evidence="1">CNCM I-4278</strain>
    </source>
</reference>
<keyword evidence="2" id="KW-1185">Reference proteome</keyword>
<protein>
    <submittedName>
        <fullName evidence="1">Uncharacterized protein</fullName>
    </submittedName>
</protein>
<dbReference type="AlphaFoldDB" id="A0A9W4UWS1"/>
<proteinExistence type="predicted"/>
<gene>
    <name evidence="1" type="ORF">PDIGIT_LOCUS15562</name>
</gene>
<organism evidence="1 2">
    <name type="scientific">Periconia digitata</name>
    <dbReference type="NCBI Taxonomy" id="1303443"/>
    <lineage>
        <taxon>Eukaryota</taxon>
        <taxon>Fungi</taxon>
        <taxon>Dikarya</taxon>
        <taxon>Ascomycota</taxon>
        <taxon>Pezizomycotina</taxon>
        <taxon>Dothideomycetes</taxon>
        <taxon>Pleosporomycetidae</taxon>
        <taxon>Pleosporales</taxon>
        <taxon>Massarineae</taxon>
        <taxon>Periconiaceae</taxon>
        <taxon>Periconia</taxon>
    </lineage>
</organism>
<comment type="caution">
    <text evidence="1">The sequence shown here is derived from an EMBL/GenBank/DDBJ whole genome shotgun (WGS) entry which is preliminary data.</text>
</comment>
<evidence type="ECO:0000313" key="2">
    <source>
        <dbReference type="Proteomes" id="UP001152607"/>
    </source>
</evidence>
<accession>A0A9W4UWS1</accession>
<dbReference type="Proteomes" id="UP001152607">
    <property type="component" value="Unassembled WGS sequence"/>
</dbReference>
<name>A0A9W4UWS1_9PLEO</name>
<sequence>MRRGIIRTLGVLLQTPQPSHLRALSDKSSCSARFCLQDVLFQNVHISIRAHFSRCTGFVLGIIVGGVREVQ</sequence>